<dbReference type="HOGENOM" id="CLU_3371538_0_0_6"/>
<comment type="caution">
    <text evidence="1">The sequence shown here is derived from an EMBL/GenBank/DDBJ whole genome shotgun (WGS) entry which is preliminary data.</text>
</comment>
<protein>
    <submittedName>
        <fullName evidence="1">Uncharacterized protein</fullName>
    </submittedName>
</protein>
<sequence>MVIWAITMSYIGQGSFIQVMLPRDHLVAYDVDPV</sequence>
<dbReference type="EMBL" id="APOL01000046">
    <property type="protein sequence ID" value="ENU32196.1"/>
    <property type="molecule type" value="Genomic_DNA"/>
</dbReference>
<gene>
    <name evidence="1" type="ORF">F989_02804</name>
</gene>
<proteinExistence type="predicted"/>
<reference evidence="1 2" key="1">
    <citation type="submission" date="2013-02" db="EMBL/GenBank/DDBJ databases">
        <title>The Genome Sequence of Acinetobacter parvus NIPH 1103.</title>
        <authorList>
            <consortium name="The Broad Institute Genome Sequencing Platform"/>
            <consortium name="The Broad Institute Genome Sequencing Center for Infectious Disease"/>
            <person name="Cerqueira G."/>
            <person name="Feldgarden M."/>
            <person name="Courvalin P."/>
            <person name="Perichon B."/>
            <person name="Grillot-Courvalin C."/>
            <person name="Clermont D."/>
            <person name="Rocha E."/>
            <person name="Yoon E.-J."/>
            <person name="Nemec A."/>
            <person name="Walker B."/>
            <person name="Young S.K."/>
            <person name="Zeng Q."/>
            <person name="Gargeya S."/>
            <person name="Fitzgerald M."/>
            <person name="Haas B."/>
            <person name="Abouelleil A."/>
            <person name="Alvarado L."/>
            <person name="Arachchi H.M."/>
            <person name="Berlin A.M."/>
            <person name="Chapman S.B."/>
            <person name="Dewar J."/>
            <person name="Goldberg J."/>
            <person name="Griggs A."/>
            <person name="Gujja S."/>
            <person name="Hansen M."/>
            <person name="Howarth C."/>
            <person name="Imamovic A."/>
            <person name="Larimer J."/>
            <person name="McCowan C."/>
            <person name="Murphy C."/>
            <person name="Neiman D."/>
            <person name="Pearson M."/>
            <person name="Priest M."/>
            <person name="Roberts A."/>
            <person name="Saif S."/>
            <person name="Shea T."/>
            <person name="Sisk P."/>
            <person name="Sykes S."/>
            <person name="Wortman J."/>
            <person name="Nusbaum C."/>
            <person name="Birren B."/>
        </authorList>
    </citation>
    <scope>NUCLEOTIDE SEQUENCE [LARGE SCALE GENOMIC DNA]</scope>
    <source>
        <strain evidence="1 2">NIPH 1103</strain>
    </source>
</reference>
<evidence type="ECO:0000313" key="1">
    <source>
        <dbReference type="EMBL" id="ENU32196.1"/>
    </source>
</evidence>
<name>N8Q098_9GAMM</name>
<dbReference type="Proteomes" id="UP000018426">
    <property type="component" value="Unassembled WGS sequence"/>
</dbReference>
<accession>N8Q098</accession>
<organism evidence="1 2">
    <name type="scientific">Acinetobacter parvus NIPH 1103</name>
    <dbReference type="NCBI Taxonomy" id="1217671"/>
    <lineage>
        <taxon>Bacteria</taxon>
        <taxon>Pseudomonadati</taxon>
        <taxon>Pseudomonadota</taxon>
        <taxon>Gammaproteobacteria</taxon>
        <taxon>Moraxellales</taxon>
        <taxon>Moraxellaceae</taxon>
        <taxon>Acinetobacter</taxon>
    </lineage>
</organism>
<dbReference type="AlphaFoldDB" id="N8Q098"/>
<evidence type="ECO:0000313" key="2">
    <source>
        <dbReference type="Proteomes" id="UP000018426"/>
    </source>
</evidence>